<dbReference type="EC" id="2.7.13.3" evidence="3"/>
<keyword evidence="8" id="KW-0547">Nucleotide-binding</keyword>
<dbReference type="InterPro" id="IPR036097">
    <property type="entry name" value="HisK_dim/P_sf"/>
</dbReference>
<dbReference type="InterPro" id="IPR003660">
    <property type="entry name" value="HAMP_dom"/>
</dbReference>
<dbReference type="PANTHER" id="PTHR45528">
    <property type="entry name" value="SENSOR HISTIDINE KINASE CPXA"/>
    <property type="match status" value="1"/>
</dbReference>
<dbReference type="Pfam" id="PF00512">
    <property type="entry name" value="HisKA"/>
    <property type="match status" value="1"/>
</dbReference>
<evidence type="ECO:0000256" key="2">
    <source>
        <dbReference type="ARBA" id="ARBA00004651"/>
    </source>
</evidence>
<dbReference type="EMBL" id="NIBG01000004">
    <property type="protein sequence ID" value="PAB60116.1"/>
    <property type="molecule type" value="Genomic_DNA"/>
</dbReference>
<keyword evidence="18" id="KW-1185">Reference proteome</keyword>
<dbReference type="InterPro" id="IPR050398">
    <property type="entry name" value="HssS/ArlS-like"/>
</dbReference>
<dbReference type="InterPro" id="IPR003661">
    <property type="entry name" value="HisK_dim/P_dom"/>
</dbReference>
<keyword evidence="6" id="KW-0808">Transferase</keyword>
<dbReference type="Pfam" id="PF00672">
    <property type="entry name" value="HAMP"/>
    <property type="match status" value="1"/>
</dbReference>
<dbReference type="InterPro" id="IPR004358">
    <property type="entry name" value="Sig_transdc_His_kin-like_C"/>
</dbReference>
<evidence type="ECO:0000256" key="9">
    <source>
        <dbReference type="ARBA" id="ARBA00022777"/>
    </source>
</evidence>
<gene>
    <name evidence="17" type="ORF">CCE28_07025</name>
</gene>
<name>A0A267MKP9_9FIRM</name>
<evidence type="ECO:0000256" key="4">
    <source>
        <dbReference type="ARBA" id="ARBA00022475"/>
    </source>
</evidence>
<evidence type="ECO:0000256" key="3">
    <source>
        <dbReference type="ARBA" id="ARBA00012438"/>
    </source>
</evidence>
<evidence type="ECO:0000256" key="5">
    <source>
        <dbReference type="ARBA" id="ARBA00022553"/>
    </source>
</evidence>
<dbReference type="SMART" id="SM00387">
    <property type="entry name" value="HATPase_c"/>
    <property type="match status" value="1"/>
</dbReference>
<evidence type="ECO:0000256" key="8">
    <source>
        <dbReference type="ARBA" id="ARBA00022741"/>
    </source>
</evidence>
<evidence type="ECO:0000256" key="11">
    <source>
        <dbReference type="ARBA" id="ARBA00022989"/>
    </source>
</evidence>
<dbReference type="CDD" id="cd00082">
    <property type="entry name" value="HisKA"/>
    <property type="match status" value="1"/>
</dbReference>
<evidence type="ECO:0000256" key="10">
    <source>
        <dbReference type="ARBA" id="ARBA00022840"/>
    </source>
</evidence>
<keyword evidence="5" id="KW-0597">Phosphoprotein</keyword>
<dbReference type="SMART" id="SM00388">
    <property type="entry name" value="HisKA"/>
    <property type="match status" value="1"/>
</dbReference>
<dbReference type="InterPro" id="IPR005467">
    <property type="entry name" value="His_kinase_dom"/>
</dbReference>
<dbReference type="InterPro" id="IPR003594">
    <property type="entry name" value="HATPase_dom"/>
</dbReference>
<dbReference type="Pfam" id="PF02518">
    <property type="entry name" value="HATPase_c"/>
    <property type="match status" value="1"/>
</dbReference>
<keyword evidence="9" id="KW-0418">Kinase</keyword>
<keyword evidence="7 14" id="KW-0812">Transmembrane</keyword>
<dbReference type="CDD" id="cd06225">
    <property type="entry name" value="HAMP"/>
    <property type="match status" value="1"/>
</dbReference>
<dbReference type="Proteomes" id="UP000216024">
    <property type="component" value="Unassembled WGS sequence"/>
</dbReference>
<dbReference type="GO" id="GO:0005524">
    <property type="term" value="F:ATP binding"/>
    <property type="evidence" value="ECO:0007669"/>
    <property type="project" value="UniProtKB-KW"/>
</dbReference>
<dbReference type="GO" id="GO:0000155">
    <property type="term" value="F:phosphorelay sensor kinase activity"/>
    <property type="evidence" value="ECO:0007669"/>
    <property type="project" value="InterPro"/>
</dbReference>
<dbReference type="OrthoDB" id="9813151at2"/>
<evidence type="ECO:0000259" key="15">
    <source>
        <dbReference type="PROSITE" id="PS50109"/>
    </source>
</evidence>
<keyword evidence="10" id="KW-0067">ATP-binding</keyword>
<feature type="transmembrane region" description="Helical" evidence="14">
    <location>
        <begin position="195"/>
        <end position="220"/>
    </location>
</feature>
<keyword evidence="11 14" id="KW-1133">Transmembrane helix</keyword>
<evidence type="ECO:0000313" key="17">
    <source>
        <dbReference type="EMBL" id="PAB60116.1"/>
    </source>
</evidence>
<evidence type="ECO:0000259" key="16">
    <source>
        <dbReference type="PROSITE" id="PS50885"/>
    </source>
</evidence>
<dbReference type="InterPro" id="IPR036890">
    <property type="entry name" value="HATPase_C_sf"/>
</dbReference>
<dbReference type="SMART" id="SM00304">
    <property type="entry name" value="HAMP"/>
    <property type="match status" value="1"/>
</dbReference>
<evidence type="ECO:0000256" key="6">
    <source>
        <dbReference type="ARBA" id="ARBA00022679"/>
    </source>
</evidence>
<dbReference type="FunFam" id="3.30.565.10:FF:000006">
    <property type="entry name" value="Sensor histidine kinase WalK"/>
    <property type="match status" value="1"/>
</dbReference>
<dbReference type="SUPFAM" id="SSF55874">
    <property type="entry name" value="ATPase domain of HSP90 chaperone/DNA topoisomerase II/histidine kinase"/>
    <property type="match status" value="1"/>
</dbReference>
<dbReference type="GO" id="GO:0005886">
    <property type="term" value="C:plasma membrane"/>
    <property type="evidence" value="ECO:0007669"/>
    <property type="project" value="UniProtKB-SubCell"/>
</dbReference>
<evidence type="ECO:0000256" key="13">
    <source>
        <dbReference type="ARBA" id="ARBA00023136"/>
    </source>
</evidence>
<reference evidence="17 18" key="1">
    <citation type="submission" date="2017-06" db="EMBL/GenBank/DDBJ databases">
        <title>Draft genome sequence of anaerobic fermentative bacterium Anaeromicrobium sediminis DY2726D isolated from West Pacific Ocean sediments.</title>
        <authorList>
            <person name="Zeng X."/>
        </authorList>
    </citation>
    <scope>NUCLEOTIDE SEQUENCE [LARGE SCALE GENOMIC DNA]</scope>
    <source>
        <strain evidence="17 18">DY2726D</strain>
    </source>
</reference>
<dbReference type="SUPFAM" id="SSF158472">
    <property type="entry name" value="HAMP domain-like"/>
    <property type="match status" value="1"/>
</dbReference>
<dbReference type="Gene3D" id="3.30.565.10">
    <property type="entry name" value="Histidine kinase-like ATPase, C-terminal domain"/>
    <property type="match status" value="1"/>
</dbReference>
<proteinExistence type="predicted"/>
<evidence type="ECO:0000256" key="12">
    <source>
        <dbReference type="ARBA" id="ARBA00023012"/>
    </source>
</evidence>
<sequence length="488" mass="55483">MDTNLMQKAEFKSIRIKLWLSITSLILLILVLIWLFQTVFLKEFYIQKRTNTLLREGRKIVSLFIESEDDKGIPQSVIDEVNNFSSSPIDTNILLFDSNSNIIHSNLFRMPQVLRKIIEKSLSDFNKKLNIQSEIIVDEALILRKTPKATIVSKTFIVVGVPIEKDGKFIGNILLISPREKIEEIVSILKEQLSIIGLSSLFIATIIALLFSKFLTIPILKITKASKKIAEGDLNVDLNIDSKDELGTLGHAINNMAFKLSQIEKLREEVMANTSHELKTPIGIIRSYAELIQVMDIDKTKRNEYLGIIIDESKRLNNMIGDILCLSEMKAGYITPFYSKFNLCKVIDNVLSKLSFLASEKNLKLIAQLDDPYVFVEGDMDKIYQVIYNLVNNAINHSFENKSIKVKTITTEQKVILYIIDQGKGIPQEDLPYIWDRFYKGDAIGKTKGTGLGMSIVKNILELHNFKYGIESKVNKGTTLWIELNKIS</sequence>
<dbReference type="Gene3D" id="1.10.287.130">
    <property type="match status" value="1"/>
</dbReference>
<dbReference type="PRINTS" id="PR00344">
    <property type="entry name" value="BCTRLSENSOR"/>
</dbReference>
<comment type="catalytic activity">
    <reaction evidence="1">
        <text>ATP + protein L-histidine = ADP + protein N-phospho-L-histidine.</text>
        <dbReference type="EC" id="2.7.13.3"/>
    </reaction>
</comment>
<dbReference type="PROSITE" id="PS50109">
    <property type="entry name" value="HIS_KIN"/>
    <property type="match status" value="1"/>
</dbReference>
<feature type="domain" description="Histidine kinase" evidence="15">
    <location>
        <begin position="273"/>
        <end position="488"/>
    </location>
</feature>
<dbReference type="Gene3D" id="6.10.340.10">
    <property type="match status" value="1"/>
</dbReference>
<dbReference type="AlphaFoldDB" id="A0A267MKP9"/>
<comment type="caution">
    <text evidence="17">The sequence shown here is derived from an EMBL/GenBank/DDBJ whole genome shotgun (WGS) entry which is preliminary data.</text>
</comment>
<dbReference type="PANTHER" id="PTHR45528:SF1">
    <property type="entry name" value="SENSOR HISTIDINE KINASE CPXA"/>
    <property type="match status" value="1"/>
</dbReference>
<dbReference type="CDD" id="cd00075">
    <property type="entry name" value="HATPase"/>
    <property type="match status" value="1"/>
</dbReference>
<evidence type="ECO:0000256" key="7">
    <source>
        <dbReference type="ARBA" id="ARBA00022692"/>
    </source>
</evidence>
<keyword evidence="13 14" id="KW-0472">Membrane</keyword>
<feature type="domain" description="HAMP" evidence="16">
    <location>
        <begin position="213"/>
        <end position="265"/>
    </location>
</feature>
<dbReference type="SUPFAM" id="SSF47384">
    <property type="entry name" value="Homodimeric domain of signal transducing histidine kinase"/>
    <property type="match status" value="1"/>
</dbReference>
<evidence type="ECO:0000256" key="14">
    <source>
        <dbReference type="SAM" id="Phobius"/>
    </source>
</evidence>
<dbReference type="PROSITE" id="PS50885">
    <property type="entry name" value="HAMP"/>
    <property type="match status" value="1"/>
</dbReference>
<evidence type="ECO:0000256" key="1">
    <source>
        <dbReference type="ARBA" id="ARBA00000085"/>
    </source>
</evidence>
<comment type="subcellular location">
    <subcellularLocation>
        <location evidence="2">Cell membrane</location>
        <topology evidence="2">Multi-pass membrane protein</topology>
    </subcellularLocation>
</comment>
<protein>
    <recommendedName>
        <fullName evidence="3">histidine kinase</fullName>
        <ecNumber evidence="3">2.7.13.3</ecNumber>
    </recommendedName>
</protein>
<keyword evidence="12" id="KW-0902">Two-component regulatory system</keyword>
<keyword evidence="4" id="KW-1003">Cell membrane</keyword>
<organism evidence="17 18">
    <name type="scientific">Anaeromicrobium sediminis</name>
    <dbReference type="NCBI Taxonomy" id="1478221"/>
    <lineage>
        <taxon>Bacteria</taxon>
        <taxon>Bacillati</taxon>
        <taxon>Bacillota</taxon>
        <taxon>Clostridia</taxon>
        <taxon>Peptostreptococcales</taxon>
        <taxon>Thermotaleaceae</taxon>
        <taxon>Anaeromicrobium</taxon>
    </lineage>
</organism>
<evidence type="ECO:0000313" key="18">
    <source>
        <dbReference type="Proteomes" id="UP000216024"/>
    </source>
</evidence>
<accession>A0A267MKP9</accession>